<gene>
    <name evidence="8" type="ORF">BUTYVIB_02321</name>
</gene>
<feature type="transmembrane region" description="Helical" evidence="6">
    <location>
        <begin position="148"/>
        <end position="169"/>
    </location>
</feature>
<dbReference type="Proteomes" id="UP000006238">
    <property type="component" value="Unassembled WGS sequence"/>
</dbReference>
<dbReference type="Pfam" id="PF02690">
    <property type="entry name" value="Na_Pi_cotrans"/>
    <property type="match status" value="2"/>
</dbReference>
<evidence type="ECO:0000256" key="4">
    <source>
        <dbReference type="ARBA" id="ARBA00022989"/>
    </source>
</evidence>
<feature type="transmembrane region" description="Helical" evidence="6">
    <location>
        <begin position="119"/>
        <end position="136"/>
    </location>
</feature>
<dbReference type="GO" id="GO:0005436">
    <property type="term" value="F:sodium:phosphate symporter activity"/>
    <property type="evidence" value="ECO:0007669"/>
    <property type="project" value="InterPro"/>
</dbReference>
<comment type="subcellular location">
    <subcellularLocation>
        <location evidence="1">Cell membrane</location>
        <topology evidence="1">Multi-pass membrane protein</topology>
    </subcellularLocation>
</comment>
<evidence type="ECO:0000259" key="7">
    <source>
        <dbReference type="Pfam" id="PF01895"/>
    </source>
</evidence>
<sequence length="592" mass="64664">MSFFNALTMLGGLALFLFGMNSLGDGLAKLSGGKLENILERLTANKIKAVLLGAGVTAVIQSSSATTVMVVGFVNSGIMKLSQAVGVIFGANIGTTATTWILSLSGISSGNFFVQMLKPSSFSPILALVGVILILFSKKDKKKDVGTILISFAILMFGMETMSGAVAGLENNQGFIHLFTMFKNPILGLMAGAVLTAAIQSSSASIGILQALCSTGAITFSSALPIILGQNIGTCVTAIISAVGANKNAKRAAFVHLYFNLIGTVIFMCVFYGINAFVHFGFLEQSANQLGIAIIHTSFNVLATIVLLPFSKGLERLASITVRDKKEKAKPKNSEMKLLDARFLERPAFAVELSKTTTINMAKVVRMSIMEAIELLDKYDEKKASKVAELEKLVDVYEDELGDYLVKLSAKSLSEHDSRLLSKMLHSIGDLERISDHALNIKEAASEMHGKKIKFSDEAKAELNVLTDAISRIVDLAIFSYINDDKKEALLVEPLEEVIDVVNEKLKNRHIKRLRTGQCTIELGFILSDITNNFERVADHCSNIAACELQIDSDEFESHDYLGRMKKDDENYKARYNEFLEEYKLPKYKKEA</sequence>
<keyword evidence="3 6" id="KW-0812">Transmembrane</keyword>
<dbReference type="HOGENOM" id="CLU_025623_0_1_9"/>
<dbReference type="GeneID" id="98917569"/>
<evidence type="ECO:0000256" key="5">
    <source>
        <dbReference type="ARBA" id="ARBA00023136"/>
    </source>
</evidence>
<feature type="transmembrane region" description="Helical" evidence="6">
    <location>
        <begin position="50"/>
        <end position="74"/>
    </location>
</feature>
<dbReference type="InterPro" id="IPR038078">
    <property type="entry name" value="PhoU-like_sf"/>
</dbReference>
<dbReference type="InterPro" id="IPR003841">
    <property type="entry name" value="Na/Pi_transpt"/>
</dbReference>
<evidence type="ECO:0000256" key="3">
    <source>
        <dbReference type="ARBA" id="ARBA00022692"/>
    </source>
</evidence>
<evidence type="ECO:0000313" key="8">
    <source>
        <dbReference type="EMBL" id="EFF67454.1"/>
    </source>
</evidence>
<evidence type="ECO:0000256" key="1">
    <source>
        <dbReference type="ARBA" id="ARBA00004651"/>
    </source>
</evidence>
<protein>
    <submittedName>
        <fullName evidence="8">Na/Pi-cotransporter II-like protein</fullName>
    </submittedName>
</protein>
<evidence type="ECO:0000313" key="9">
    <source>
        <dbReference type="Proteomes" id="UP000006238"/>
    </source>
</evidence>
<dbReference type="Pfam" id="PF01895">
    <property type="entry name" value="PhoU"/>
    <property type="match status" value="2"/>
</dbReference>
<feature type="transmembrane region" description="Helical" evidence="6">
    <location>
        <begin position="226"/>
        <end position="245"/>
    </location>
</feature>
<comment type="caution">
    <text evidence="8">The sequence shown here is derived from an EMBL/GenBank/DDBJ whole genome shotgun (WGS) entry which is preliminary data.</text>
</comment>
<dbReference type="RefSeq" id="WP_005604409.1">
    <property type="nucleotide sequence ID" value="NZ_GG663524.1"/>
</dbReference>
<dbReference type="Gene3D" id="1.20.58.220">
    <property type="entry name" value="Phosphate transport system protein phou homolog 2, domain 2"/>
    <property type="match status" value="1"/>
</dbReference>
<accession>D4S2J9</accession>
<feature type="transmembrane region" description="Helical" evidence="6">
    <location>
        <begin position="86"/>
        <end position="107"/>
    </location>
</feature>
<keyword evidence="5 6" id="KW-0472">Membrane</keyword>
<feature type="domain" description="PhoU" evidence="7">
    <location>
        <begin position="360"/>
        <end position="443"/>
    </location>
</feature>
<feature type="domain" description="PhoU" evidence="7">
    <location>
        <begin position="468"/>
        <end position="545"/>
    </location>
</feature>
<dbReference type="EMBL" id="ABWN01000040">
    <property type="protein sequence ID" value="EFF67454.1"/>
    <property type="molecule type" value="Genomic_DNA"/>
</dbReference>
<dbReference type="PANTHER" id="PTHR10010:SF46">
    <property type="entry name" value="SODIUM-DEPENDENT PHOSPHATE TRANSPORT PROTEIN 2B"/>
    <property type="match status" value="1"/>
</dbReference>
<keyword evidence="9" id="KW-1185">Reference proteome</keyword>
<dbReference type="STRING" id="45851.BHV86_04050"/>
<dbReference type="GO" id="GO:0044341">
    <property type="term" value="P:sodium-dependent phosphate transport"/>
    <property type="evidence" value="ECO:0007669"/>
    <property type="project" value="InterPro"/>
</dbReference>
<dbReference type="InterPro" id="IPR004633">
    <property type="entry name" value="NaPi_cotrn-rel/YqeW-like"/>
</dbReference>
<keyword evidence="4 6" id="KW-1133">Transmembrane helix</keyword>
<evidence type="ECO:0000256" key="2">
    <source>
        <dbReference type="ARBA" id="ARBA00022475"/>
    </source>
</evidence>
<feature type="transmembrane region" description="Helical" evidence="6">
    <location>
        <begin position="290"/>
        <end position="310"/>
    </location>
</feature>
<dbReference type="SUPFAM" id="SSF109755">
    <property type="entry name" value="PhoU-like"/>
    <property type="match status" value="1"/>
</dbReference>
<feature type="transmembrane region" description="Helical" evidence="6">
    <location>
        <begin position="257"/>
        <end position="278"/>
    </location>
</feature>
<keyword evidence="2" id="KW-1003">Cell membrane</keyword>
<dbReference type="InterPro" id="IPR026022">
    <property type="entry name" value="PhoU_dom"/>
</dbReference>
<dbReference type="AlphaFoldDB" id="D4S2J9"/>
<dbReference type="eggNOG" id="COG1283">
    <property type="taxonomic scope" value="Bacteria"/>
</dbReference>
<dbReference type="NCBIfam" id="TIGR00704">
    <property type="entry name" value="NaPi_cotrn_rel"/>
    <property type="match status" value="1"/>
</dbReference>
<dbReference type="GO" id="GO:0005886">
    <property type="term" value="C:plasma membrane"/>
    <property type="evidence" value="ECO:0007669"/>
    <property type="project" value="UniProtKB-SubCell"/>
</dbReference>
<name>D4S2J9_9FIRM</name>
<proteinExistence type="predicted"/>
<reference evidence="8 9" key="1">
    <citation type="submission" date="2010-02" db="EMBL/GenBank/DDBJ databases">
        <authorList>
            <person name="Weinstock G."/>
            <person name="Sodergren E."/>
            <person name="Clifton S."/>
            <person name="Fulton L."/>
            <person name="Fulton B."/>
            <person name="Courtney L."/>
            <person name="Fronick C."/>
            <person name="Harrison M."/>
            <person name="Strong C."/>
            <person name="Farmer C."/>
            <person name="Delahaunty K."/>
            <person name="Markovic C."/>
            <person name="Hall O."/>
            <person name="Minx P."/>
            <person name="Tomlinson C."/>
            <person name="Mitreva M."/>
            <person name="Nelson J."/>
            <person name="Hou S."/>
            <person name="Wollam A."/>
            <person name="Pepin K.H."/>
            <person name="Johnson M."/>
            <person name="Bhonagiri V."/>
            <person name="Zhang X."/>
            <person name="Suruliraj S."/>
            <person name="Warren W."/>
            <person name="Chinwalla A."/>
            <person name="Mardis E.R."/>
            <person name="Wilson R.K."/>
        </authorList>
    </citation>
    <scope>NUCLEOTIDE SEQUENCE [LARGE SCALE GENOMIC DNA]</scope>
    <source>
        <strain evidence="8 9">DSM 2876</strain>
    </source>
</reference>
<organism evidence="8 9">
    <name type="scientific">Eshraghiella crossota DSM 2876</name>
    <dbReference type="NCBI Taxonomy" id="511680"/>
    <lineage>
        <taxon>Bacteria</taxon>
        <taxon>Bacillati</taxon>
        <taxon>Bacillota</taxon>
        <taxon>Clostridia</taxon>
        <taxon>Lachnospirales</taxon>
        <taxon>Lachnospiraceae</taxon>
        <taxon>Eshraghiella</taxon>
    </lineage>
</organism>
<dbReference type="PANTHER" id="PTHR10010">
    <property type="entry name" value="SOLUTE CARRIER FAMILY 34 SODIUM PHOSPHATE , MEMBER 2-RELATED"/>
    <property type="match status" value="1"/>
</dbReference>
<evidence type="ECO:0000256" key="6">
    <source>
        <dbReference type="SAM" id="Phobius"/>
    </source>
</evidence>
<dbReference type="NCBIfam" id="NF037997">
    <property type="entry name" value="Na_Pi_symport"/>
    <property type="match status" value="1"/>
</dbReference>